<dbReference type="Proteomes" id="UP000291286">
    <property type="component" value="Unassembled WGS sequence"/>
</dbReference>
<evidence type="ECO:0000313" key="1">
    <source>
        <dbReference type="EMBL" id="TAA29030.1"/>
    </source>
</evidence>
<proteinExistence type="predicted"/>
<dbReference type="EMBL" id="SHMB01000004">
    <property type="protein sequence ID" value="TAA29030.1"/>
    <property type="molecule type" value="Genomic_DNA"/>
</dbReference>
<gene>
    <name evidence="1" type="ORF">EA661_12120</name>
</gene>
<dbReference type="RefSeq" id="WP_046433514.1">
    <property type="nucleotide sequence ID" value="NZ_SHMB01000004.1"/>
</dbReference>
<dbReference type="AlphaFoldDB" id="A0A4Q8LHP4"/>
<organism evidence="1 2">
    <name type="scientific">Pseudoxanthomonas winnipegensis</name>
    <dbReference type="NCBI Taxonomy" id="2480810"/>
    <lineage>
        <taxon>Bacteria</taxon>
        <taxon>Pseudomonadati</taxon>
        <taxon>Pseudomonadota</taxon>
        <taxon>Gammaproteobacteria</taxon>
        <taxon>Lysobacterales</taxon>
        <taxon>Lysobacteraceae</taxon>
        <taxon>Pseudoxanthomonas</taxon>
    </lineage>
</organism>
<sequence>MSAGTESLIRAIQTNDPLAFYGWLHTLKGTPDLDAGVAGDPGITALAVASLMYSKAVQSDPVLATRYAAMIEALMDAGANPLVQIGERFVVRRGHTGKLERRRVDEGRTLAEVCGGVFCPAMQAWFGRQRAGEWSHTALHRPHPAYAHLRRNHKAVA</sequence>
<protein>
    <submittedName>
        <fullName evidence="1">Uncharacterized protein</fullName>
    </submittedName>
</protein>
<reference evidence="1 2" key="1">
    <citation type="submission" date="2019-02" db="EMBL/GenBank/DDBJ databases">
        <title>WGS of Pseudoxanthomonas species novum from clinical isolates.</title>
        <authorList>
            <person name="Bernier A.-M."/>
            <person name="Bernard K."/>
            <person name="Vachon A."/>
        </authorList>
    </citation>
    <scope>NUCLEOTIDE SEQUENCE [LARGE SCALE GENOMIC DNA]</scope>
    <source>
        <strain evidence="1 2">NML171202</strain>
    </source>
</reference>
<evidence type="ECO:0000313" key="2">
    <source>
        <dbReference type="Proteomes" id="UP000291286"/>
    </source>
</evidence>
<name>A0A4Q8LHP4_9GAMM</name>
<comment type="caution">
    <text evidence="1">The sequence shown here is derived from an EMBL/GenBank/DDBJ whole genome shotgun (WGS) entry which is preliminary data.</text>
</comment>
<accession>A0A4Q8LHP4</accession>